<name>A0A6V7H6G4_9HYME</name>
<dbReference type="Pfam" id="PF13909">
    <property type="entry name" value="zf-H2C2_5"/>
    <property type="match status" value="1"/>
</dbReference>
<dbReference type="Proteomes" id="UP000752696">
    <property type="component" value="Unassembled WGS sequence"/>
</dbReference>
<feature type="domain" description="C2H2-type" evidence="2">
    <location>
        <begin position="40"/>
        <end position="63"/>
    </location>
</feature>
<keyword evidence="1" id="KW-0479">Metal-binding</keyword>
<dbReference type="InterPro" id="IPR013087">
    <property type="entry name" value="Znf_C2H2_type"/>
</dbReference>
<dbReference type="AlphaFoldDB" id="A0A6V7H6G4"/>
<evidence type="ECO:0000313" key="3">
    <source>
        <dbReference type="EMBL" id="CAD1473889.1"/>
    </source>
</evidence>
<organism evidence="3 4">
    <name type="scientific">Heterotrigona itama</name>
    <dbReference type="NCBI Taxonomy" id="395501"/>
    <lineage>
        <taxon>Eukaryota</taxon>
        <taxon>Metazoa</taxon>
        <taxon>Ecdysozoa</taxon>
        <taxon>Arthropoda</taxon>
        <taxon>Hexapoda</taxon>
        <taxon>Insecta</taxon>
        <taxon>Pterygota</taxon>
        <taxon>Neoptera</taxon>
        <taxon>Endopterygota</taxon>
        <taxon>Hymenoptera</taxon>
        <taxon>Apocrita</taxon>
        <taxon>Aculeata</taxon>
        <taxon>Apoidea</taxon>
        <taxon>Anthophila</taxon>
        <taxon>Apidae</taxon>
        <taxon>Heterotrigona</taxon>
    </lineage>
</organism>
<dbReference type="OrthoDB" id="10004641at2759"/>
<dbReference type="Gene3D" id="3.30.160.60">
    <property type="entry name" value="Classic Zinc Finger"/>
    <property type="match status" value="1"/>
</dbReference>
<feature type="non-terminal residue" evidence="3">
    <location>
        <position position="1"/>
    </location>
</feature>
<evidence type="ECO:0000259" key="2">
    <source>
        <dbReference type="PROSITE" id="PS50157"/>
    </source>
</evidence>
<feature type="domain" description="C2H2-type" evidence="2">
    <location>
        <begin position="10"/>
        <end position="32"/>
    </location>
</feature>
<proteinExistence type="predicted"/>
<keyword evidence="4" id="KW-1185">Reference proteome</keyword>
<dbReference type="SMART" id="SM00355">
    <property type="entry name" value="ZnF_C2H2"/>
    <property type="match status" value="2"/>
</dbReference>
<dbReference type="PROSITE" id="PS50157">
    <property type="entry name" value="ZINC_FINGER_C2H2_2"/>
    <property type="match status" value="2"/>
</dbReference>
<evidence type="ECO:0000313" key="4">
    <source>
        <dbReference type="Proteomes" id="UP000752696"/>
    </source>
</evidence>
<dbReference type="SUPFAM" id="SSF57667">
    <property type="entry name" value="beta-beta-alpha zinc fingers"/>
    <property type="match status" value="1"/>
</dbReference>
<reference evidence="3" key="1">
    <citation type="submission" date="2020-07" db="EMBL/GenBank/DDBJ databases">
        <authorList>
            <person name="Nazaruddin N."/>
        </authorList>
    </citation>
    <scope>NUCLEOTIDE SEQUENCE</scope>
</reference>
<dbReference type="InterPro" id="IPR036236">
    <property type="entry name" value="Znf_C2H2_sf"/>
</dbReference>
<keyword evidence="1" id="KW-0862">Zinc</keyword>
<dbReference type="PROSITE" id="PS00028">
    <property type="entry name" value="ZINC_FINGER_C2H2_1"/>
    <property type="match status" value="1"/>
</dbReference>
<dbReference type="EMBL" id="CAJDYZ010006975">
    <property type="protein sequence ID" value="CAD1473889.1"/>
    <property type="molecule type" value="Genomic_DNA"/>
</dbReference>
<protein>
    <recommendedName>
        <fullName evidence="2">C2H2-type domain-containing protein</fullName>
    </recommendedName>
</protein>
<dbReference type="GO" id="GO:0008270">
    <property type="term" value="F:zinc ion binding"/>
    <property type="evidence" value="ECO:0007669"/>
    <property type="project" value="UniProtKB-KW"/>
</dbReference>
<keyword evidence="1" id="KW-0863">Zinc-finger</keyword>
<comment type="caution">
    <text evidence="3">The sequence shown here is derived from an EMBL/GenBank/DDBJ whole genome shotgun (WGS) entry which is preliminary data.</text>
</comment>
<sequence length="81" mass="9905">RQSGNRHGWFNCPRCTHAFLSKDCMMRHYRAHCNLLEVCYRCTYCDYGSKYSSNIYKHMRRVHKQLPLFKPHRLLAKSYYQ</sequence>
<accession>A0A6V7H6G4</accession>
<evidence type="ECO:0000256" key="1">
    <source>
        <dbReference type="PROSITE-ProRule" id="PRU00042"/>
    </source>
</evidence>
<gene>
    <name evidence="3" type="ORF">MHI_LOCUS419850</name>
</gene>